<evidence type="ECO:0000313" key="2">
    <source>
        <dbReference type="EMBL" id="CAG9804918.1"/>
    </source>
</evidence>
<evidence type="ECO:0000256" key="1">
    <source>
        <dbReference type="SAM" id="MobiDB-lite"/>
    </source>
</evidence>
<proteinExistence type="predicted"/>
<dbReference type="EMBL" id="OU895878">
    <property type="protein sequence ID" value="CAG9804918.1"/>
    <property type="molecule type" value="Genomic_DNA"/>
</dbReference>
<feature type="compositionally biased region" description="Basic and acidic residues" evidence="1">
    <location>
        <begin position="122"/>
        <end position="132"/>
    </location>
</feature>
<dbReference type="AlphaFoldDB" id="A0A9N9WT50"/>
<dbReference type="PANTHER" id="PTHR31206:SF1">
    <property type="entry name" value="LP10445P"/>
    <property type="match status" value="1"/>
</dbReference>
<organism evidence="2 3">
    <name type="scientific">Chironomus riparius</name>
    <dbReference type="NCBI Taxonomy" id="315576"/>
    <lineage>
        <taxon>Eukaryota</taxon>
        <taxon>Metazoa</taxon>
        <taxon>Ecdysozoa</taxon>
        <taxon>Arthropoda</taxon>
        <taxon>Hexapoda</taxon>
        <taxon>Insecta</taxon>
        <taxon>Pterygota</taxon>
        <taxon>Neoptera</taxon>
        <taxon>Endopterygota</taxon>
        <taxon>Diptera</taxon>
        <taxon>Nematocera</taxon>
        <taxon>Chironomoidea</taxon>
        <taxon>Chironomidae</taxon>
        <taxon>Chironominae</taxon>
        <taxon>Chironomus</taxon>
    </lineage>
</organism>
<protein>
    <submittedName>
        <fullName evidence="2">Uncharacterized protein</fullName>
    </submittedName>
</protein>
<accession>A0A9N9WT50</accession>
<evidence type="ECO:0000313" key="3">
    <source>
        <dbReference type="Proteomes" id="UP001153620"/>
    </source>
</evidence>
<name>A0A9N9WT50_9DIPT</name>
<dbReference type="Pfam" id="PF14774">
    <property type="entry name" value="FAM177"/>
    <property type="match status" value="1"/>
</dbReference>
<dbReference type="Proteomes" id="UP001153620">
    <property type="component" value="Chromosome 2"/>
</dbReference>
<dbReference type="InterPro" id="IPR028260">
    <property type="entry name" value="FAM177"/>
</dbReference>
<sequence>MDTKMDEDNKPETSNTINIKKPKRVIHCSDGVYEEYSSDEEEAKEDPKDMSLIRRIGHRIVFGLDYVGEGLANILNISTPKYAYEIEQFKKMEEERQKEEQHERENAWEMKTEEVAVPITEVPKKNESSETN</sequence>
<feature type="compositionally biased region" description="Basic and acidic residues" evidence="1">
    <location>
        <begin position="95"/>
        <end position="114"/>
    </location>
</feature>
<dbReference type="PANTHER" id="PTHR31206">
    <property type="entry name" value="LP10445P"/>
    <property type="match status" value="1"/>
</dbReference>
<feature type="region of interest" description="Disordered" evidence="1">
    <location>
        <begin position="95"/>
        <end position="132"/>
    </location>
</feature>
<dbReference type="OrthoDB" id="45963at2759"/>
<reference evidence="2" key="1">
    <citation type="submission" date="2022-01" db="EMBL/GenBank/DDBJ databases">
        <authorList>
            <person name="King R."/>
        </authorList>
    </citation>
    <scope>NUCLEOTIDE SEQUENCE</scope>
</reference>
<keyword evidence="3" id="KW-1185">Reference proteome</keyword>
<reference evidence="2" key="2">
    <citation type="submission" date="2022-10" db="EMBL/GenBank/DDBJ databases">
        <authorList>
            <consortium name="ENA_rothamsted_submissions"/>
            <consortium name="culmorum"/>
            <person name="King R."/>
        </authorList>
    </citation>
    <scope>NUCLEOTIDE SEQUENCE</scope>
</reference>
<gene>
    <name evidence="2" type="ORF">CHIRRI_LOCUS7795</name>
</gene>